<protein>
    <submittedName>
        <fullName evidence="1">Uncharacterized protein</fullName>
    </submittedName>
</protein>
<reference evidence="2" key="1">
    <citation type="submission" date="2016-10" db="EMBL/GenBank/DDBJ databases">
        <authorList>
            <person name="Varghese N."/>
            <person name="Submissions S."/>
        </authorList>
    </citation>
    <scope>NUCLEOTIDE SEQUENCE [LARGE SCALE GENOMIC DNA]</scope>
    <source>
        <strain evidence="2">DSM 23095</strain>
    </source>
</reference>
<dbReference type="RefSeq" id="WP_087939011.1">
    <property type="nucleotide sequence ID" value="NZ_FNAC01000014.1"/>
</dbReference>
<dbReference type="STRING" id="686796.SAMN04488104_1014104"/>
<organism evidence="1 2">
    <name type="scientific">Algoriphagus faecimaris</name>
    <dbReference type="NCBI Taxonomy" id="686796"/>
    <lineage>
        <taxon>Bacteria</taxon>
        <taxon>Pseudomonadati</taxon>
        <taxon>Bacteroidota</taxon>
        <taxon>Cytophagia</taxon>
        <taxon>Cytophagales</taxon>
        <taxon>Cyclobacteriaceae</taxon>
        <taxon>Algoriphagus</taxon>
    </lineage>
</organism>
<evidence type="ECO:0000313" key="2">
    <source>
        <dbReference type="Proteomes" id="UP000199060"/>
    </source>
</evidence>
<dbReference type="AlphaFoldDB" id="A0A1G6RY99"/>
<evidence type="ECO:0000313" key="1">
    <source>
        <dbReference type="EMBL" id="SDD09652.1"/>
    </source>
</evidence>
<keyword evidence="2" id="KW-1185">Reference proteome</keyword>
<dbReference type="Proteomes" id="UP000199060">
    <property type="component" value="Unassembled WGS sequence"/>
</dbReference>
<proteinExistence type="predicted"/>
<sequence>MDKIYGNLICASLFTGAYDVNRNEILPNDDFRIIEKWCQSIQALGLKGLVFHNHFTEKTLSSANPDFIQFIRVDFEGPLSANAFRYLVYADFLKKHYTQIKNIFFTDIADVEVVKNPFEDSFYTENPMSIFCGDEEETLDNPWMKAHSTHLRNQIPDFTSYEQANSHQQLLNCGIIGGKISHILPLMQQLSYIHRTYTITNQTPYTLDMGAFNYVMRTAFENQIKHGPPVNTRFKSYESARTDCWFRHK</sequence>
<gene>
    <name evidence="1" type="ORF">SAMN04488104_1014104</name>
</gene>
<dbReference type="OrthoDB" id="949336at2"/>
<name>A0A1G6RY99_9BACT</name>
<dbReference type="EMBL" id="FNAC01000014">
    <property type="protein sequence ID" value="SDD09652.1"/>
    <property type="molecule type" value="Genomic_DNA"/>
</dbReference>
<accession>A0A1G6RY99</accession>